<dbReference type="EMBL" id="JAEUBE010000504">
    <property type="protein sequence ID" value="KAH3660353.1"/>
    <property type="molecule type" value="Genomic_DNA"/>
</dbReference>
<evidence type="ECO:0000313" key="8">
    <source>
        <dbReference type="Proteomes" id="UP000769157"/>
    </source>
</evidence>
<dbReference type="Gene3D" id="1.10.287.110">
    <property type="entry name" value="DnaJ domain"/>
    <property type="match status" value="1"/>
</dbReference>
<dbReference type="PROSITE" id="PS50076">
    <property type="entry name" value="DNAJ_2"/>
    <property type="match status" value="1"/>
</dbReference>
<feature type="region of interest" description="Disordered" evidence="4">
    <location>
        <begin position="509"/>
        <end position="542"/>
    </location>
</feature>
<dbReference type="OrthoDB" id="1726119at2759"/>
<evidence type="ECO:0000256" key="3">
    <source>
        <dbReference type="ARBA" id="ARBA00022824"/>
    </source>
</evidence>
<evidence type="ECO:0000259" key="6">
    <source>
        <dbReference type="PROSITE" id="PS50076"/>
    </source>
</evidence>
<keyword evidence="3" id="KW-0256">Endoplasmic reticulum</keyword>
<reference evidence="7" key="1">
    <citation type="journal article" date="2021" name="Open Biol.">
        <title>Shared evolutionary footprints suggest mitochondrial oxidative damage underlies multiple complex I losses in fungi.</title>
        <authorList>
            <person name="Schikora-Tamarit M.A."/>
            <person name="Marcet-Houben M."/>
            <person name="Nosek J."/>
            <person name="Gabaldon T."/>
        </authorList>
    </citation>
    <scope>NUCLEOTIDE SEQUENCE</scope>
    <source>
        <strain evidence="7">CBS6075</strain>
    </source>
</reference>
<name>A0A9P8NU14_9ASCO</name>
<gene>
    <name evidence="7" type="ORF">OGAPHI_006939</name>
</gene>
<keyword evidence="2 5" id="KW-0732">Signal</keyword>
<evidence type="ECO:0000256" key="1">
    <source>
        <dbReference type="ARBA" id="ARBA00004240"/>
    </source>
</evidence>
<dbReference type="GO" id="GO:0051087">
    <property type="term" value="F:protein-folding chaperone binding"/>
    <property type="evidence" value="ECO:0007669"/>
    <property type="project" value="TreeGrafter"/>
</dbReference>
<dbReference type="Gene3D" id="1.25.40.10">
    <property type="entry name" value="Tetratricopeptide repeat domain"/>
    <property type="match status" value="1"/>
</dbReference>
<dbReference type="PANTHER" id="PTHR44140:SF2">
    <property type="entry name" value="LD25575P"/>
    <property type="match status" value="1"/>
</dbReference>
<dbReference type="GO" id="GO:0005783">
    <property type="term" value="C:endoplasmic reticulum"/>
    <property type="evidence" value="ECO:0007669"/>
    <property type="project" value="UniProtKB-SubCell"/>
</dbReference>
<dbReference type="GO" id="GO:0051787">
    <property type="term" value="F:misfolded protein binding"/>
    <property type="evidence" value="ECO:0007669"/>
    <property type="project" value="TreeGrafter"/>
</dbReference>
<dbReference type="PRINTS" id="PR00625">
    <property type="entry name" value="JDOMAIN"/>
</dbReference>
<feature type="compositionally biased region" description="Low complexity" evidence="4">
    <location>
        <begin position="422"/>
        <end position="449"/>
    </location>
</feature>
<protein>
    <recommendedName>
        <fullName evidence="6">J domain-containing protein</fullName>
    </recommendedName>
</protein>
<dbReference type="InterPro" id="IPR001623">
    <property type="entry name" value="DnaJ_domain"/>
</dbReference>
<dbReference type="InterPro" id="IPR011990">
    <property type="entry name" value="TPR-like_helical_dom_sf"/>
</dbReference>
<evidence type="ECO:0000256" key="2">
    <source>
        <dbReference type="ARBA" id="ARBA00022729"/>
    </source>
</evidence>
<feature type="chain" id="PRO_5040319195" description="J domain-containing protein" evidence="5">
    <location>
        <begin position="19"/>
        <end position="572"/>
    </location>
</feature>
<feature type="region of interest" description="Disordered" evidence="4">
    <location>
        <begin position="397"/>
        <end position="464"/>
    </location>
</feature>
<dbReference type="PANTHER" id="PTHR44140">
    <property type="entry name" value="LD25575P"/>
    <property type="match status" value="1"/>
</dbReference>
<organism evidence="7 8">
    <name type="scientific">Ogataea philodendri</name>
    <dbReference type="NCBI Taxonomy" id="1378263"/>
    <lineage>
        <taxon>Eukaryota</taxon>
        <taxon>Fungi</taxon>
        <taxon>Dikarya</taxon>
        <taxon>Ascomycota</taxon>
        <taxon>Saccharomycotina</taxon>
        <taxon>Pichiomycetes</taxon>
        <taxon>Pichiales</taxon>
        <taxon>Pichiaceae</taxon>
        <taxon>Ogataea</taxon>
    </lineage>
</organism>
<evidence type="ECO:0000256" key="4">
    <source>
        <dbReference type="SAM" id="MobiDB-lite"/>
    </source>
</evidence>
<sequence length="572" mass="65767">MKVRGICVFTALFGLALSSIDEVDQRLSQTGASLEILQDYDAILADLRKADSQDPAIANVLYKHGLVNFSLKRDRLALQDFQACLEGNPKHQGCLDRFAELCLEMGEYDLAHEKGIEVSEYQRLEADIVKLYEKKKYTQSIKKASELIQLSPANMRVRKLVVDCLKKSQLDFNSKVQQLVDQYTVLVNNERDVAEYSDLFDLQLFGKGSDFGSCSKILKTCLKYDNDYAPCRDRTKMTVKMNKFLELFNQVSIYYSYLYSEEGDLDRVEELEPTESVWKQSHELLFGKVKARSGEKWFGVDVSKPATNLDLLVDLSVSALEPFGFSKQEILENSAFLRDLSLLAKESCARTGTRYRGQLKCRDEILPEQFKEIDKLISKKQFNEAKQKLDSMRAGFKKSSLWKQRDEPIQKHRENEQRQRHYQQQRQYQQQQQQQRQYQQYQQMPPQRQSNGVDPYKVLGVSKDADEGTIKKAYREKMKQNHPDKLKNSNLSQDEIESKVAEINNAYETLSDPQQKQDYDDQSNGGARFGAGGGFGNQMFQQNGPFQFNFQYGSFGQKAGTGGARMKRKPRG</sequence>
<feature type="compositionally biased region" description="Gly residues" evidence="4">
    <location>
        <begin position="527"/>
        <end position="536"/>
    </location>
</feature>
<feature type="compositionally biased region" description="Basic and acidic residues" evidence="4">
    <location>
        <begin position="403"/>
        <end position="419"/>
    </location>
</feature>
<dbReference type="RefSeq" id="XP_046058056.1">
    <property type="nucleotide sequence ID" value="XM_046208279.1"/>
</dbReference>
<proteinExistence type="predicted"/>
<reference evidence="7" key="2">
    <citation type="submission" date="2021-01" db="EMBL/GenBank/DDBJ databases">
        <authorList>
            <person name="Schikora-Tamarit M.A."/>
        </authorList>
    </citation>
    <scope>NUCLEOTIDE SEQUENCE</scope>
    <source>
        <strain evidence="7">CBS6075</strain>
    </source>
</reference>
<feature type="domain" description="J" evidence="6">
    <location>
        <begin position="454"/>
        <end position="523"/>
    </location>
</feature>
<comment type="subcellular location">
    <subcellularLocation>
        <location evidence="1">Endoplasmic reticulum</location>
    </subcellularLocation>
</comment>
<evidence type="ECO:0000256" key="5">
    <source>
        <dbReference type="SAM" id="SignalP"/>
    </source>
</evidence>
<dbReference type="SUPFAM" id="SSF48452">
    <property type="entry name" value="TPR-like"/>
    <property type="match status" value="1"/>
</dbReference>
<dbReference type="InterPro" id="IPR051727">
    <property type="entry name" value="DnaJ_C3_Co-chaperones"/>
</dbReference>
<accession>A0A9P8NU14</accession>
<comment type="caution">
    <text evidence="7">The sequence shown here is derived from an EMBL/GenBank/DDBJ whole genome shotgun (WGS) entry which is preliminary data.</text>
</comment>
<dbReference type="AlphaFoldDB" id="A0A9P8NU14"/>
<keyword evidence="8" id="KW-1185">Reference proteome</keyword>
<dbReference type="SUPFAM" id="SSF46565">
    <property type="entry name" value="Chaperone J-domain"/>
    <property type="match status" value="1"/>
</dbReference>
<dbReference type="Proteomes" id="UP000769157">
    <property type="component" value="Unassembled WGS sequence"/>
</dbReference>
<dbReference type="SMART" id="SM00271">
    <property type="entry name" value="DnaJ"/>
    <property type="match status" value="1"/>
</dbReference>
<dbReference type="Pfam" id="PF00226">
    <property type="entry name" value="DnaJ"/>
    <property type="match status" value="1"/>
</dbReference>
<feature type="signal peptide" evidence="5">
    <location>
        <begin position="1"/>
        <end position="18"/>
    </location>
</feature>
<dbReference type="GeneID" id="70238903"/>
<evidence type="ECO:0000313" key="7">
    <source>
        <dbReference type="EMBL" id="KAH3660353.1"/>
    </source>
</evidence>
<dbReference type="InterPro" id="IPR036869">
    <property type="entry name" value="J_dom_sf"/>
</dbReference>
<dbReference type="CDD" id="cd06257">
    <property type="entry name" value="DnaJ"/>
    <property type="match status" value="1"/>
</dbReference>
<dbReference type="GO" id="GO:0034975">
    <property type="term" value="P:protein folding in endoplasmic reticulum"/>
    <property type="evidence" value="ECO:0007669"/>
    <property type="project" value="TreeGrafter"/>
</dbReference>